<evidence type="ECO:0000256" key="1">
    <source>
        <dbReference type="SAM" id="Coils"/>
    </source>
</evidence>
<organism evidence="3 4">
    <name type="scientific">Merluccius polli</name>
    <name type="common">Benguela hake</name>
    <name type="synonym">Merluccius cadenati</name>
    <dbReference type="NCBI Taxonomy" id="89951"/>
    <lineage>
        <taxon>Eukaryota</taxon>
        <taxon>Metazoa</taxon>
        <taxon>Chordata</taxon>
        <taxon>Craniata</taxon>
        <taxon>Vertebrata</taxon>
        <taxon>Euteleostomi</taxon>
        <taxon>Actinopterygii</taxon>
        <taxon>Neopterygii</taxon>
        <taxon>Teleostei</taxon>
        <taxon>Neoteleostei</taxon>
        <taxon>Acanthomorphata</taxon>
        <taxon>Zeiogadaria</taxon>
        <taxon>Gadariae</taxon>
        <taxon>Gadiformes</taxon>
        <taxon>Gadoidei</taxon>
        <taxon>Merlucciidae</taxon>
        <taxon>Merluccius</taxon>
    </lineage>
</organism>
<evidence type="ECO:0000313" key="4">
    <source>
        <dbReference type="Proteomes" id="UP001174136"/>
    </source>
</evidence>
<keyword evidence="3" id="KW-0238">DNA-binding</keyword>
<keyword evidence="1" id="KW-0175">Coiled coil</keyword>
<reference evidence="3" key="1">
    <citation type="journal article" date="2023" name="Front. Mar. Sci.">
        <title>A new Merluccius polli reference genome to investigate the effects of global change in West African waters.</title>
        <authorList>
            <person name="Mateo J.L."/>
            <person name="Blanco-Fernandez C."/>
            <person name="Garcia-Vazquez E."/>
            <person name="Machado-Schiaffino G."/>
        </authorList>
    </citation>
    <scope>NUCLEOTIDE SEQUENCE</scope>
    <source>
        <strain evidence="3">C29</strain>
        <tissue evidence="3">Fin</tissue>
    </source>
</reference>
<feature type="coiled-coil region" evidence="1">
    <location>
        <begin position="186"/>
        <end position="218"/>
    </location>
</feature>
<feature type="domain" description="Myb/SANT-like DNA-binding" evidence="2">
    <location>
        <begin position="11"/>
        <end position="83"/>
    </location>
</feature>
<dbReference type="EMBL" id="JAOPHQ010003704">
    <property type="protein sequence ID" value="KAK0142193.1"/>
    <property type="molecule type" value="Genomic_DNA"/>
</dbReference>
<sequence length="242" mass="27230">MAGVAECKKRRAFNFSQDELEALVQAVEDRKHVLFGKFSVTVTSQSKDSNWKEVADSVSAVCGMLRTVESTKKKWSSLASDAKIRGVLQRRDQAKTGAGLPEVKPLTSLEEKILAVMGQVYTEGIATGTEVGLDELCEQESGEVYQSTLSDPESRRVILTLMDSECDIIHLPPAIAIPSPAKKKKHTGLQEELLELEKEKLLLMREKLNIDKERLQLEKDKFEFMKEYLRNRGNNIFDLSEL</sequence>
<protein>
    <submittedName>
        <fullName evidence="3">Myb/SANT-like DNA-binding domain-containing protein 4</fullName>
    </submittedName>
</protein>
<dbReference type="PANTHER" id="PTHR23098">
    <property type="entry name" value="AGAP001331-PA-RELATED"/>
    <property type="match status" value="1"/>
</dbReference>
<gene>
    <name evidence="3" type="primary">MSANTD4_0</name>
    <name evidence="3" type="ORF">N1851_020130</name>
</gene>
<comment type="caution">
    <text evidence="3">The sequence shown here is derived from an EMBL/GenBank/DDBJ whole genome shotgun (WGS) entry which is preliminary data.</text>
</comment>
<evidence type="ECO:0000313" key="3">
    <source>
        <dbReference type="EMBL" id="KAK0142193.1"/>
    </source>
</evidence>
<dbReference type="GO" id="GO:0005634">
    <property type="term" value="C:nucleus"/>
    <property type="evidence" value="ECO:0007669"/>
    <property type="project" value="TreeGrafter"/>
</dbReference>
<dbReference type="Proteomes" id="UP001174136">
    <property type="component" value="Unassembled WGS sequence"/>
</dbReference>
<keyword evidence="4" id="KW-1185">Reference proteome</keyword>
<name>A0AA47MKT7_MERPO</name>
<dbReference type="GO" id="GO:0003677">
    <property type="term" value="F:DNA binding"/>
    <property type="evidence" value="ECO:0007669"/>
    <property type="project" value="UniProtKB-KW"/>
</dbReference>
<dbReference type="AlphaFoldDB" id="A0AA47MKT7"/>
<dbReference type="Pfam" id="PF13873">
    <property type="entry name" value="Myb_DNA-bind_5"/>
    <property type="match status" value="1"/>
</dbReference>
<dbReference type="PANTHER" id="PTHR23098:SF16">
    <property type="entry name" value="REGULATORY PROTEIN ZESTE"/>
    <property type="match status" value="1"/>
</dbReference>
<proteinExistence type="predicted"/>
<accession>A0AA47MKT7</accession>
<evidence type="ECO:0000259" key="2">
    <source>
        <dbReference type="Pfam" id="PF13873"/>
    </source>
</evidence>
<dbReference type="InterPro" id="IPR028002">
    <property type="entry name" value="Myb_DNA-bind_5"/>
</dbReference>